<dbReference type="SUPFAM" id="SSF53901">
    <property type="entry name" value="Thiolase-like"/>
    <property type="match status" value="1"/>
</dbReference>
<dbReference type="GO" id="GO:0031177">
    <property type="term" value="F:phosphopantetheine binding"/>
    <property type="evidence" value="ECO:0007669"/>
    <property type="project" value="UniProtKB-ARBA"/>
</dbReference>
<dbReference type="Pfam" id="PF02801">
    <property type="entry name" value="Ketoacyl-synt_C"/>
    <property type="match status" value="1"/>
</dbReference>
<dbReference type="InterPro" id="IPR016039">
    <property type="entry name" value="Thiolase-like"/>
</dbReference>
<dbReference type="InterPro" id="IPR014030">
    <property type="entry name" value="Ketoacyl_synth_N"/>
</dbReference>
<dbReference type="Proteomes" id="UP000249340">
    <property type="component" value="Chromosome"/>
</dbReference>
<keyword evidence="3" id="KW-0511">Multifunctional enzyme</keyword>
<proteinExistence type="inferred from homology"/>
<dbReference type="PROSITE" id="PS52004">
    <property type="entry name" value="KS3_2"/>
    <property type="match status" value="1"/>
</dbReference>
<dbReference type="InterPro" id="IPR014031">
    <property type="entry name" value="Ketoacyl_synth_C"/>
</dbReference>
<dbReference type="PROSITE" id="PS00606">
    <property type="entry name" value="KS3_1"/>
    <property type="match status" value="1"/>
</dbReference>
<protein>
    <recommendedName>
        <fullName evidence="6">Ketosynthase family 3 (KS3) domain-containing protein</fullName>
    </recommendedName>
</protein>
<dbReference type="Pfam" id="PF16197">
    <property type="entry name" value="KAsynt_C_assoc"/>
    <property type="match status" value="1"/>
</dbReference>
<evidence type="ECO:0000256" key="2">
    <source>
        <dbReference type="ARBA" id="ARBA00022679"/>
    </source>
</evidence>
<keyword evidence="8" id="KW-1185">Reference proteome</keyword>
<keyword evidence="4" id="KW-0012">Acyltransferase</keyword>
<dbReference type="PANTHER" id="PTHR43775">
    <property type="entry name" value="FATTY ACID SYNTHASE"/>
    <property type="match status" value="1"/>
</dbReference>
<dbReference type="Gene3D" id="3.30.70.3290">
    <property type="match status" value="1"/>
</dbReference>
<dbReference type="InterPro" id="IPR036299">
    <property type="entry name" value="Polyketide_synth_docking_sf"/>
</dbReference>
<dbReference type="OrthoDB" id="9778690at2"/>
<dbReference type="GO" id="GO:0006633">
    <property type="term" value="P:fatty acid biosynthetic process"/>
    <property type="evidence" value="ECO:0007669"/>
    <property type="project" value="InterPro"/>
</dbReference>
<evidence type="ECO:0000313" key="8">
    <source>
        <dbReference type="Proteomes" id="UP000249340"/>
    </source>
</evidence>
<dbReference type="RefSeq" id="WP_114914555.1">
    <property type="nucleotide sequence ID" value="NZ_CP031264.1"/>
</dbReference>
<gene>
    <name evidence="7" type="ORF">C7M71_025305</name>
</gene>
<keyword evidence="2 5" id="KW-0808">Transferase</keyword>
<dbReference type="GO" id="GO:0004315">
    <property type="term" value="F:3-oxoacyl-[acyl-carrier-protein] synthase activity"/>
    <property type="evidence" value="ECO:0007669"/>
    <property type="project" value="InterPro"/>
</dbReference>
<evidence type="ECO:0000259" key="6">
    <source>
        <dbReference type="PROSITE" id="PS52004"/>
    </source>
</evidence>
<dbReference type="Pfam" id="PF08990">
    <property type="entry name" value="Docking"/>
    <property type="match status" value="1"/>
</dbReference>
<dbReference type="Gene3D" id="3.40.47.10">
    <property type="match status" value="1"/>
</dbReference>
<dbReference type="FunFam" id="3.40.47.10:FF:000019">
    <property type="entry name" value="Polyketide synthase type I"/>
    <property type="match status" value="1"/>
</dbReference>
<evidence type="ECO:0000256" key="3">
    <source>
        <dbReference type="ARBA" id="ARBA00023268"/>
    </source>
</evidence>
<dbReference type="KEGG" id="stri:C7M71_025305"/>
<dbReference type="SMART" id="SM00825">
    <property type="entry name" value="PKS_KS"/>
    <property type="match status" value="1"/>
</dbReference>
<dbReference type="SUPFAM" id="SSF101173">
    <property type="entry name" value="Docking domain B of the erythromycin polyketide synthase (DEBS)"/>
    <property type="match status" value="1"/>
</dbReference>
<name>A0A345T2L4_9ACTN</name>
<reference evidence="8" key="1">
    <citation type="submission" date="2018-07" db="EMBL/GenBank/DDBJ databases">
        <title>Streptacidiphilus bronchialis DSM 106435 chromosome.</title>
        <authorList>
            <person name="Batra D."/>
            <person name="Gulvik C.A."/>
        </authorList>
    </citation>
    <scope>NUCLEOTIDE SEQUENCE [LARGE SCALE GENOMIC DNA]</scope>
    <source>
        <strain evidence="8">DSM 106435</strain>
    </source>
</reference>
<dbReference type="InterPro" id="IPR015083">
    <property type="entry name" value="NorB/c/GfsB-D-like_docking"/>
</dbReference>
<sequence length="558" mass="57553">MSNDEKLRDYLKRVTANLQDTRLRLQEAEARYTEPIAIIGMACRYPGGVASPEDLWRLVAEGREALSEFPSDRGWDLDGLYDPDPEHTGTAYTRHGGFLTGAADFDAEFFGISPRESSTIDPQQRLLLETAWEAMESAGLDPASLRATPVGVFTGIMYNDYGSRLNPLPAAVEGQIGIGSAPSIASGRIAYTYGFEGPAVTIDTACSSSLVALHLAAQALRSGECTLALAGGATVMSTPNTFVEFSRQRGLSPDGRCKAFSADADGTGWGEGAALLLVERLSDAQANGHPVLAVVRGSAVNQDGTSSQLSAPHGPSQERVIRAALASAGLTTADVDAVEAHGTGTRLGDPIEAQALLSTYGQGRPAGRPLWLGSIKSNIGHAQAAAGVAGVIKVVQALRHELLPATLHVAEPTGEVAWEAGAVELLREPVEWPDTVGKPRRAGVSAFGISGTNAHVILEQAPATVPPAAVAVAVAADADANAAAAAEPAATPTLGGLVAPVVVSGRSEVALGVAAGRLAGWLEGGGSGVGLSEVAGWSVVRGCGMGSVLRWCRVIVVR</sequence>
<feature type="domain" description="Ketosynthase family 3 (KS3)" evidence="6">
    <location>
        <begin position="33"/>
        <end position="460"/>
    </location>
</feature>
<dbReference type="Pfam" id="PF00109">
    <property type="entry name" value="ketoacyl-synt"/>
    <property type="match status" value="1"/>
</dbReference>
<dbReference type="InterPro" id="IPR018201">
    <property type="entry name" value="Ketoacyl_synth_AS"/>
</dbReference>
<dbReference type="CDD" id="cd00833">
    <property type="entry name" value="PKS"/>
    <property type="match status" value="1"/>
</dbReference>
<dbReference type="InterPro" id="IPR020841">
    <property type="entry name" value="PKS_Beta-ketoAc_synthase_dom"/>
</dbReference>
<dbReference type="InterPro" id="IPR050091">
    <property type="entry name" value="PKS_NRPS_Biosynth_Enz"/>
</dbReference>
<comment type="cofactor">
    <cofactor evidence="1">
        <name>pantetheine 4'-phosphate</name>
        <dbReference type="ChEBI" id="CHEBI:47942"/>
    </cofactor>
</comment>
<comment type="similarity">
    <text evidence="5">Belongs to the thiolase-like superfamily. Beta-ketoacyl-ACP synthases family.</text>
</comment>
<evidence type="ECO:0000256" key="5">
    <source>
        <dbReference type="RuleBase" id="RU003694"/>
    </source>
</evidence>
<dbReference type="GO" id="GO:0033068">
    <property type="term" value="P:macrolide biosynthetic process"/>
    <property type="evidence" value="ECO:0007669"/>
    <property type="project" value="UniProtKB-ARBA"/>
</dbReference>
<evidence type="ECO:0000256" key="1">
    <source>
        <dbReference type="ARBA" id="ARBA00001957"/>
    </source>
</evidence>
<evidence type="ECO:0000256" key="4">
    <source>
        <dbReference type="ARBA" id="ARBA00023315"/>
    </source>
</evidence>
<dbReference type="PANTHER" id="PTHR43775:SF51">
    <property type="entry name" value="INACTIVE PHENOLPHTHIOCEROL SYNTHESIS POLYKETIDE SYNTHASE TYPE I PKS1-RELATED"/>
    <property type="match status" value="1"/>
</dbReference>
<dbReference type="AlphaFoldDB" id="A0A345T2L4"/>
<evidence type="ECO:0000313" key="7">
    <source>
        <dbReference type="EMBL" id="AXI80219.1"/>
    </source>
</evidence>
<accession>A0A345T2L4</accession>
<dbReference type="GO" id="GO:0004312">
    <property type="term" value="F:fatty acid synthase activity"/>
    <property type="evidence" value="ECO:0007669"/>
    <property type="project" value="TreeGrafter"/>
</dbReference>
<organism evidence="7 8">
    <name type="scientific">Peterkaempfera bronchialis</name>
    <dbReference type="NCBI Taxonomy" id="2126346"/>
    <lineage>
        <taxon>Bacteria</taxon>
        <taxon>Bacillati</taxon>
        <taxon>Actinomycetota</taxon>
        <taxon>Actinomycetes</taxon>
        <taxon>Kitasatosporales</taxon>
        <taxon>Streptomycetaceae</taxon>
        <taxon>Peterkaempfera</taxon>
    </lineage>
</organism>
<dbReference type="EMBL" id="CP031264">
    <property type="protein sequence ID" value="AXI80219.1"/>
    <property type="molecule type" value="Genomic_DNA"/>
</dbReference>
<dbReference type="InterPro" id="IPR032821">
    <property type="entry name" value="PKS_assoc"/>
</dbReference>